<evidence type="ECO:0000313" key="3">
    <source>
        <dbReference type="Proteomes" id="UP000831607"/>
    </source>
</evidence>
<dbReference type="PANTHER" id="PTHR46401">
    <property type="entry name" value="GLYCOSYLTRANSFERASE WBBK-RELATED"/>
    <property type="match status" value="1"/>
</dbReference>
<dbReference type="CDD" id="cd03809">
    <property type="entry name" value="GT4_MtfB-like"/>
    <property type="match status" value="1"/>
</dbReference>
<keyword evidence="3" id="KW-1185">Reference proteome</keyword>
<sequence length="986" mass="109917">MRVVLDVANQSPSTSALEQLRACLNHGEGAQPHHHIIVVCNAENADQALGWRQVIEQRTQGTALSVWQPSGIDAPEVDSCLLASFVSQLAPDLVVQLGEQALPIAPYLNTPTIRLASPQADAEVGATYDWSEVSARLQTISTNLAATDASATPHRLRLALLSPMPPARSGVADCSADLFDGLKAFYDITLIDTTPPEFRHWDDTERISQNIQSLSWFLEHADEFDRVVYQLGNSDYHAGMWPAMAKIPGVAALHDLFEGDYLSSEQERGYWQMWPEILVYEHGYKALARAHANHHDAVLNYPGNYRVFRDALGVVLHSSFAQALARQQVGTGIDLKTRVIPLVRRPVGTPSAAQKSAARQALGLGGEGTIVCSFGYIGASKLPLRLLEAWHASDLATDPHAQLIFVGRNHPGPLGQQVLDAIANLPNPEQVKITGFVDADDFTHYLNAADFAVQLRDFSRGETSGAVLHAMGHGLPQIVNANGSFAELDEHAVLKLPDRFTTEELAQAMNTLFHDTGARAAMAARAPEVIEQLHSPPVCARQYRDFIEHCYQHRLMTHPSSVLTTIARDWPDGSLSSDQRASLAAAIDFNRAASLPRRRLLLDLTTTYNTHMQTGIQRVALALFDELVDMEPEGLIVTPVYLSQTNGRWRYHQANQLMTDRLNLKEHWLTDHEILPQQGDILLTLDLSTYQLQAANQQGLFQALRAHGVHCYSIVYDLLPVTMPDKFPQHADQAHRQWLEVITGFDGALCISAHVADELARWRDAHPIESAPDAYEIGHFLLGADTETFRQQEQRQTPVHPPSAGSTARPPVFLMVGTIEPRKGYLETIRAFFELWQSGFDAHLIIVGREGWSHLPDHDRKDIPETVSLLRNHPERFRRLRWFDNADDAMLERAYARADCLIAASYDEGFGLPIIEATRHGVPVIARDIAVFREVAPLGTQFFKDGELADAIRRWQKPAHPPEDKHTITWRQSAQQVLQWLNDQRH</sequence>
<name>A0ABY4AJG4_9BURK</name>
<dbReference type="InterPro" id="IPR001296">
    <property type="entry name" value="Glyco_trans_1"/>
</dbReference>
<accession>A0ABY4AJG4</accession>
<dbReference type="EMBL" id="CP063982">
    <property type="protein sequence ID" value="UOD50431.1"/>
    <property type="molecule type" value="Genomic_DNA"/>
</dbReference>
<evidence type="ECO:0000259" key="1">
    <source>
        <dbReference type="Pfam" id="PF00534"/>
    </source>
</evidence>
<dbReference type="Gene3D" id="3.40.50.2000">
    <property type="entry name" value="Glycogen Phosphorylase B"/>
    <property type="match status" value="2"/>
</dbReference>
<dbReference type="Proteomes" id="UP000831607">
    <property type="component" value="Chromosome"/>
</dbReference>
<gene>
    <name evidence="2" type="ORF">DHf2319_00335</name>
</gene>
<dbReference type="PANTHER" id="PTHR46401:SF9">
    <property type="entry name" value="MANNOSYLTRANSFERASE A"/>
    <property type="match status" value="1"/>
</dbReference>
<feature type="domain" description="Glycosyl transferase family 1" evidence="1">
    <location>
        <begin position="806"/>
        <end position="952"/>
    </location>
</feature>
<protein>
    <submittedName>
        <fullName evidence="2">Glycosyltransferase</fullName>
    </submittedName>
</protein>
<evidence type="ECO:0000313" key="2">
    <source>
        <dbReference type="EMBL" id="UOD50431.1"/>
    </source>
</evidence>
<dbReference type="Pfam" id="PF00534">
    <property type="entry name" value="Glycos_transf_1"/>
    <property type="match status" value="2"/>
</dbReference>
<feature type="domain" description="Glycosyl transferase family 1" evidence="1">
    <location>
        <begin position="357"/>
        <end position="527"/>
    </location>
</feature>
<reference evidence="2 3" key="1">
    <citation type="submission" date="2020-11" db="EMBL/GenBank/DDBJ databases">
        <title>Algicoccus daihaiensis sp.nov., isolated from Daihai Lake in Inner Mongolia.</title>
        <authorList>
            <person name="Kai J."/>
        </authorList>
    </citation>
    <scope>NUCLEOTIDE SEQUENCE [LARGE SCALE GENOMIC DNA]</scope>
    <source>
        <strain evidence="3">f23</strain>
    </source>
</reference>
<organism evidence="2 3">
    <name type="scientific">Orrella daihaiensis</name>
    <dbReference type="NCBI Taxonomy" id="2782176"/>
    <lineage>
        <taxon>Bacteria</taxon>
        <taxon>Pseudomonadati</taxon>
        <taxon>Pseudomonadota</taxon>
        <taxon>Betaproteobacteria</taxon>
        <taxon>Burkholderiales</taxon>
        <taxon>Alcaligenaceae</taxon>
        <taxon>Orrella</taxon>
    </lineage>
</organism>
<proteinExistence type="predicted"/>
<dbReference type="SUPFAM" id="SSF53756">
    <property type="entry name" value="UDP-Glycosyltransferase/glycogen phosphorylase"/>
    <property type="match status" value="2"/>
</dbReference>
<dbReference type="CDD" id="cd03801">
    <property type="entry name" value="GT4_PimA-like"/>
    <property type="match status" value="1"/>
</dbReference>
<dbReference type="RefSeq" id="WP_243478833.1">
    <property type="nucleotide sequence ID" value="NZ_CP063982.1"/>
</dbReference>